<dbReference type="Gene3D" id="1.25.40.570">
    <property type="match status" value="1"/>
</dbReference>
<keyword evidence="4" id="KW-0963">Cytoplasm</keyword>
<evidence type="ECO:0000313" key="10">
    <source>
        <dbReference type="Proteomes" id="UP000030665"/>
    </source>
</evidence>
<keyword evidence="5" id="KW-0736">Signalosome</keyword>
<evidence type="ECO:0000259" key="8">
    <source>
        <dbReference type="PROSITE" id="PS50250"/>
    </source>
</evidence>
<organism evidence="9 10">
    <name type="scientific">Trichuris trichiura</name>
    <name type="common">Whipworm</name>
    <name type="synonym">Trichocephalus trichiurus</name>
    <dbReference type="NCBI Taxonomy" id="36087"/>
    <lineage>
        <taxon>Eukaryota</taxon>
        <taxon>Metazoa</taxon>
        <taxon>Ecdysozoa</taxon>
        <taxon>Nematoda</taxon>
        <taxon>Enoplea</taxon>
        <taxon>Dorylaimia</taxon>
        <taxon>Trichinellida</taxon>
        <taxon>Trichuridae</taxon>
        <taxon>Trichuris</taxon>
    </lineage>
</organism>
<dbReference type="EMBL" id="HG807086">
    <property type="protein sequence ID" value="CDW60419.1"/>
    <property type="molecule type" value="Genomic_DNA"/>
</dbReference>
<comment type="similarity">
    <text evidence="3">Belongs to the CSN1 family.</text>
</comment>
<comment type="subcellular location">
    <subcellularLocation>
        <location evidence="2">Cytoplasm</location>
    </subcellularLocation>
    <subcellularLocation>
        <location evidence="1">Nucleus</location>
    </subcellularLocation>
</comment>
<dbReference type="SMART" id="SM00088">
    <property type="entry name" value="PINT"/>
    <property type="match status" value="1"/>
</dbReference>
<feature type="coiled-coil region" evidence="7">
    <location>
        <begin position="108"/>
        <end position="135"/>
    </location>
</feature>
<dbReference type="OrthoDB" id="422427at2759"/>
<dbReference type="PANTHER" id="PTHR14145">
    <property type="entry name" value="26S PROTESOME SUBUNIT 6"/>
    <property type="match status" value="1"/>
</dbReference>
<keyword evidence="6" id="KW-0539">Nucleus</keyword>
<name>A0A077ZL00_TRITR</name>
<evidence type="ECO:0000256" key="5">
    <source>
        <dbReference type="ARBA" id="ARBA00022790"/>
    </source>
</evidence>
<sequence length="456" mass="51993">MEEALFGSSPPRSFNVPPALVDLENYASGFSGNLKIERLTFIANHCPRLRFDALLLALEYVKEHTMNCALYSSIHGMMSRTSSENRALRGNDPDVAGIRERVVPPFDTEWFERTKAAAAANLEKLERELLLYRSNNFKTNIQNCLEAIAQHHLSVGDTSNALKCFLKLKDQNATKEELVQLSLNLIKVNVYATNWMCVHEEALDAKQTITLAEEGVSDDMKGHLQKLQAAIGLACFVQGKYEQAADTFLKIEYDFFDYPEVMSSGCLTSYAVLSALASYNREQLKTGLLSNSSFKPFLQCEPQLSEAVQNCCKAEYASALQILHGIKERFLIDIYLSARTNELFEMIETRGFVLYVYPYSRLDMRQMADDFNISLEELQTKIINLIKSRKIQGRIDDVQKILCFPEYSEEAEINRLYKLIDELHYTVRAALMREIVRRSGLGVKVSYIQIYFVTYI</sequence>
<dbReference type="Pfam" id="PF01399">
    <property type="entry name" value="PCI"/>
    <property type="match status" value="1"/>
</dbReference>
<evidence type="ECO:0000313" key="9">
    <source>
        <dbReference type="EMBL" id="CDW60419.1"/>
    </source>
</evidence>
<proteinExistence type="inferred from homology"/>
<evidence type="ECO:0000256" key="3">
    <source>
        <dbReference type="ARBA" id="ARBA00008793"/>
    </source>
</evidence>
<accession>A0A077ZL00</accession>
<dbReference type="PROSITE" id="PS50250">
    <property type="entry name" value="PCI"/>
    <property type="match status" value="1"/>
</dbReference>
<dbReference type="InterPro" id="IPR045135">
    <property type="entry name" value="Rpn7_N"/>
</dbReference>
<dbReference type="AlphaFoldDB" id="A0A077ZL00"/>
<feature type="domain" description="PCI" evidence="8">
    <location>
        <begin position="225"/>
        <end position="409"/>
    </location>
</feature>
<dbReference type="Pfam" id="PF10602">
    <property type="entry name" value="RPN7"/>
    <property type="match status" value="1"/>
</dbReference>
<evidence type="ECO:0000256" key="6">
    <source>
        <dbReference type="ARBA" id="ARBA00023242"/>
    </source>
</evidence>
<dbReference type="InterPro" id="IPR000717">
    <property type="entry name" value="PCI_dom"/>
</dbReference>
<evidence type="ECO:0000256" key="4">
    <source>
        <dbReference type="ARBA" id="ARBA00022490"/>
    </source>
</evidence>
<dbReference type="GO" id="GO:0005737">
    <property type="term" value="C:cytoplasm"/>
    <property type="evidence" value="ECO:0007669"/>
    <property type="project" value="UniProtKB-SubCell"/>
</dbReference>
<reference evidence="9" key="1">
    <citation type="submission" date="2014-01" db="EMBL/GenBank/DDBJ databases">
        <authorList>
            <person name="Aslett M."/>
        </authorList>
    </citation>
    <scope>NUCLEOTIDE SEQUENCE</scope>
</reference>
<protein>
    <submittedName>
        <fullName evidence="9">COP9 signalosome complex subunit 1</fullName>
    </submittedName>
</protein>
<gene>
    <name evidence="9" type="ORF">TTRE_0000879801</name>
</gene>
<dbReference type="PANTHER" id="PTHR14145:SF2">
    <property type="entry name" value="COP9 SIGNALOSOME COMPLEX SUBUNIT 1"/>
    <property type="match status" value="1"/>
</dbReference>
<keyword evidence="7" id="KW-0175">Coiled coil</keyword>
<evidence type="ECO:0000256" key="2">
    <source>
        <dbReference type="ARBA" id="ARBA00004496"/>
    </source>
</evidence>
<evidence type="ECO:0000256" key="1">
    <source>
        <dbReference type="ARBA" id="ARBA00004123"/>
    </source>
</evidence>
<dbReference type="SUPFAM" id="SSF46785">
    <property type="entry name" value="Winged helix' DNA-binding domain"/>
    <property type="match status" value="1"/>
</dbReference>
<dbReference type="Proteomes" id="UP000030665">
    <property type="component" value="Unassembled WGS sequence"/>
</dbReference>
<evidence type="ECO:0000256" key="7">
    <source>
        <dbReference type="SAM" id="Coils"/>
    </source>
</evidence>
<dbReference type="InterPro" id="IPR036390">
    <property type="entry name" value="WH_DNA-bd_sf"/>
</dbReference>
<dbReference type="InterPro" id="IPR019585">
    <property type="entry name" value="Rpn7/CSN1"/>
</dbReference>
<dbReference type="GO" id="GO:0008180">
    <property type="term" value="C:COP9 signalosome"/>
    <property type="evidence" value="ECO:0007669"/>
    <property type="project" value="UniProtKB-KW"/>
</dbReference>
<keyword evidence="10" id="KW-1185">Reference proteome</keyword>
<reference evidence="9" key="2">
    <citation type="submission" date="2014-03" db="EMBL/GenBank/DDBJ databases">
        <title>The whipworm genome and dual-species transcriptomics of an intimate host-pathogen interaction.</title>
        <authorList>
            <person name="Foth B.J."/>
            <person name="Tsai I.J."/>
            <person name="Reid A.J."/>
            <person name="Bancroft A.J."/>
            <person name="Nichol S."/>
            <person name="Tracey A."/>
            <person name="Holroyd N."/>
            <person name="Cotton J.A."/>
            <person name="Stanley E.J."/>
            <person name="Zarowiecki M."/>
            <person name="Liu J.Z."/>
            <person name="Huckvale T."/>
            <person name="Cooper P.J."/>
            <person name="Grencis R.K."/>
            <person name="Berriman M."/>
        </authorList>
    </citation>
    <scope>NUCLEOTIDE SEQUENCE [LARGE SCALE GENOMIC DNA]</scope>
</reference>
<dbReference type="STRING" id="36087.A0A077ZL00"/>